<feature type="chain" id="PRO_5033012083" evidence="1">
    <location>
        <begin position="24"/>
        <end position="126"/>
    </location>
</feature>
<name>A0A840AUB5_9HYPH</name>
<sequence>MRHFIARGAGLLALVALAGTASAETVLGTPLAPPALNADVTGAVAKHFTDAGGLVFKDLKPSKARGGKGYCGKVATAADAPFVPFQVILEAGAAPSVLLLSDADGASPAISEENATLLLKNAGCLE</sequence>
<proteinExistence type="predicted"/>
<feature type="signal peptide" evidence="1">
    <location>
        <begin position="1"/>
        <end position="23"/>
    </location>
</feature>
<evidence type="ECO:0000256" key="1">
    <source>
        <dbReference type="SAM" id="SignalP"/>
    </source>
</evidence>
<reference evidence="2 3" key="1">
    <citation type="submission" date="2020-08" db="EMBL/GenBank/DDBJ databases">
        <title>Genomic Encyclopedia of Type Strains, Phase IV (KMG-IV): sequencing the most valuable type-strain genomes for metagenomic binning, comparative biology and taxonomic classification.</title>
        <authorList>
            <person name="Goeker M."/>
        </authorList>
    </citation>
    <scope>NUCLEOTIDE SEQUENCE [LARGE SCALE GENOMIC DNA]</scope>
    <source>
        <strain evidence="2 3">DSM 25966</strain>
    </source>
</reference>
<comment type="caution">
    <text evidence="2">The sequence shown here is derived from an EMBL/GenBank/DDBJ whole genome shotgun (WGS) entry which is preliminary data.</text>
</comment>
<evidence type="ECO:0000313" key="2">
    <source>
        <dbReference type="EMBL" id="MBB3932813.1"/>
    </source>
</evidence>
<accession>A0A840AUB5</accession>
<dbReference type="AlphaFoldDB" id="A0A840AUB5"/>
<protein>
    <submittedName>
        <fullName evidence="2">Uncharacterized protein</fullName>
    </submittedName>
</protein>
<evidence type="ECO:0000313" key="3">
    <source>
        <dbReference type="Proteomes" id="UP000553963"/>
    </source>
</evidence>
<dbReference type="RefSeq" id="WP_183400481.1">
    <property type="nucleotide sequence ID" value="NZ_JACIDS010000005.1"/>
</dbReference>
<keyword evidence="3" id="KW-1185">Reference proteome</keyword>
<dbReference type="Proteomes" id="UP000553963">
    <property type="component" value="Unassembled WGS sequence"/>
</dbReference>
<gene>
    <name evidence="2" type="ORF">GGR25_003877</name>
</gene>
<organism evidence="2 3">
    <name type="scientific">Kaistia hirudinis</name>
    <dbReference type="NCBI Taxonomy" id="1293440"/>
    <lineage>
        <taxon>Bacteria</taxon>
        <taxon>Pseudomonadati</taxon>
        <taxon>Pseudomonadota</taxon>
        <taxon>Alphaproteobacteria</taxon>
        <taxon>Hyphomicrobiales</taxon>
        <taxon>Kaistiaceae</taxon>
        <taxon>Kaistia</taxon>
    </lineage>
</organism>
<dbReference type="EMBL" id="JACIDS010000005">
    <property type="protein sequence ID" value="MBB3932813.1"/>
    <property type="molecule type" value="Genomic_DNA"/>
</dbReference>
<keyword evidence="1" id="KW-0732">Signal</keyword>